<dbReference type="SMART" id="SM00324">
    <property type="entry name" value="RhoGAP"/>
    <property type="match status" value="1"/>
</dbReference>
<dbReference type="Pfam" id="PF00618">
    <property type="entry name" value="RasGEF_N"/>
    <property type="match status" value="1"/>
</dbReference>
<feature type="region of interest" description="Disordered" evidence="3">
    <location>
        <begin position="871"/>
        <end position="906"/>
    </location>
</feature>
<feature type="region of interest" description="Disordered" evidence="3">
    <location>
        <begin position="1"/>
        <end position="23"/>
    </location>
</feature>
<name>W6MHD3_9ASCO</name>
<dbReference type="SMART" id="SM00229">
    <property type="entry name" value="RasGEFN"/>
    <property type="match status" value="1"/>
</dbReference>
<dbReference type="InterPro" id="IPR000651">
    <property type="entry name" value="Ras-like_Gua-exchang_fac_N"/>
</dbReference>
<dbReference type="GO" id="GO:0007264">
    <property type="term" value="P:small GTPase-mediated signal transduction"/>
    <property type="evidence" value="ECO:0007669"/>
    <property type="project" value="InterPro"/>
</dbReference>
<dbReference type="InterPro" id="IPR008936">
    <property type="entry name" value="Rho_GTPase_activation_prot"/>
</dbReference>
<protein>
    <recommendedName>
        <fullName evidence="9">Rho-GAP domain-containing protein</fullName>
    </recommendedName>
</protein>
<dbReference type="InterPro" id="IPR036964">
    <property type="entry name" value="RASGEF_cat_dom_sf"/>
</dbReference>
<dbReference type="InterPro" id="IPR001849">
    <property type="entry name" value="PH_domain"/>
</dbReference>
<dbReference type="SUPFAM" id="SSF48366">
    <property type="entry name" value="Ras GEF"/>
    <property type="match status" value="2"/>
</dbReference>
<feature type="compositionally biased region" description="Low complexity" evidence="3">
    <location>
        <begin position="92"/>
        <end position="121"/>
    </location>
</feature>
<dbReference type="SMART" id="SM00147">
    <property type="entry name" value="RasGEF"/>
    <property type="match status" value="1"/>
</dbReference>
<dbReference type="InterPro" id="IPR050729">
    <property type="entry name" value="Rho-GAP"/>
</dbReference>
<dbReference type="CDD" id="cd00159">
    <property type="entry name" value="RhoGAP"/>
    <property type="match status" value="1"/>
</dbReference>
<reference evidence="7" key="2">
    <citation type="submission" date="2014-02" db="EMBL/GenBank/DDBJ databases">
        <title>Complete DNA sequence of /Kuraishia capsulata/ illustrates novel genomic features among budding yeasts (/Saccharomycotina/).</title>
        <authorList>
            <person name="Morales L."/>
            <person name="Noel B."/>
            <person name="Porcel B."/>
            <person name="Marcet-Houben M."/>
            <person name="Hullo M-F."/>
            <person name="Sacerdot C."/>
            <person name="Tekaia F."/>
            <person name="Leh-Louis V."/>
            <person name="Despons L."/>
            <person name="Khanna V."/>
            <person name="Aury J-M."/>
            <person name="Barbe V."/>
            <person name="Couloux A."/>
            <person name="Labadie K."/>
            <person name="Pelletier E."/>
            <person name="Souciet J-L."/>
            <person name="Boekhout T."/>
            <person name="Gabaldon T."/>
            <person name="Wincker P."/>
            <person name="Dujon B."/>
        </authorList>
    </citation>
    <scope>NUCLEOTIDE SEQUENCE</scope>
    <source>
        <strain evidence="7">CBS 1993</strain>
    </source>
</reference>
<evidence type="ECO:0000259" key="6">
    <source>
        <dbReference type="PROSITE" id="PS50238"/>
    </source>
</evidence>
<proteinExistence type="predicted"/>
<dbReference type="Pfam" id="PF00617">
    <property type="entry name" value="RasGEF"/>
    <property type="match status" value="1"/>
</dbReference>
<keyword evidence="2" id="KW-0344">Guanine-nucleotide releasing factor</keyword>
<dbReference type="GO" id="GO:0005938">
    <property type="term" value="C:cell cortex"/>
    <property type="evidence" value="ECO:0007669"/>
    <property type="project" value="UniProtKB-ARBA"/>
</dbReference>
<feature type="compositionally biased region" description="Basic and acidic residues" evidence="3">
    <location>
        <begin position="214"/>
        <end position="242"/>
    </location>
</feature>
<evidence type="ECO:0008006" key="9">
    <source>
        <dbReference type="Google" id="ProtNLM"/>
    </source>
</evidence>
<dbReference type="PANTHER" id="PTHR23176:SF96">
    <property type="entry name" value="GTPASE-ACTIVATING PROTEIN BEM2_IPL2"/>
    <property type="match status" value="1"/>
</dbReference>
<dbReference type="EMBL" id="HG793126">
    <property type="protein sequence ID" value="CDK25634.1"/>
    <property type="molecule type" value="Genomic_DNA"/>
</dbReference>
<feature type="domain" description="Rho-GAP" evidence="6">
    <location>
        <begin position="1704"/>
        <end position="1893"/>
    </location>
</feature>
<dbReference type="SUPFAM" id="SSF48350">
    <property type="entry name" value="GTPase activation domain, GAP"/>
    <property type="match status" value="1"/>
</dbReference>
<keyword evidence="8" id="KW-1185">Reference proteome</keyword>
<feature type="domain" description="PH" evidence="4">
    <location>
        <begin position="1651"/>
        <end position="1684"/>
    </location>
</feature>
<dbReference type="InterPro" id="IPR023578">
    <property type="entry name" value="Ras_GEF_dom_sf"/>
</dbReference>
<evidence type="ECO:0000313" key="7">
    <source>
        <dbReference type="EMBL" id="CDK25634.1"/>
    </source>
</evidence>
<dbReference type="Gene3D" id="1.10.555.10">
    <property type="entry name" value="Rho GTPase activation protein"/>
    <property type="match status" value="1"/>
</dbReference>
<accession>W6MHD3</accession>
<feature type="region of interest" description="Disordered" evidence="3">
    <location>
        <begin position="77"/>
        <end position="121"/>
    </location>
</feature>
<feature type="domain" description="Ras-GEF" evidence="5">
    <location>
        <begin position="484"/>
        <end position="746"/>
    </location>
</feature>
<evidence type="ECO:0000256" key="2">
    <source>
        <dbReference type="PROSITE-ProRule" id="PRU00168"/>
    </source>
</evidence>
<evidence type="ECO:0000259" key="5">
    <source>
        <dbReference type="PROSITE" id="PS50009"/>
    </source>
</evidence>
<feature type="region of interest" description="Disordered" evidence="3">
    <location>
        <begin position="214"/>
        <end position="262"/>
    </location>
</feature>
<sequence length="1895" mass="212309">MKKIWARKDKARPLDETSDLGNGEVSDAAQYRSLHRLSSTRSLASFVRSDNSRRRLDQPFKLLNGDLEDDNVSLIQEKDEDKDLGSLDQRTKGTSLGGTTLSSNTNTPNPKFYKSSSFSSSSSHLANSLKRNKASTEKLADQSEISRGSLNSLVQPQWDGDLIKVGWLNRSSSGNDENGDNMRLCRAEVRGSFLSVYKPPPELASIKALKLSRAGDQDSENGLKGKESSERKDNNASERSVVEDSEPLLNHAVSSDSLSVDGSSLTTLNMQSRSNRSPSTNKSVSISLNSEASSVFLTYFSSGFPHPDVTFDSRTGTILNSTLEGLCHSILFNTYESESEDGDADLLSKNLLGILPLFDDILLAIKYFVVYSDTFTKSKPRDDNRTLMDEDVRQVITSTENAAILARRLMLVVTYIRDTFSGALLEDAIFKAIWDLMLSIDSHQNSDELKKSIHRKQQQLLRLSDGPLTESVNAFSGDYFMGCDPVLMAHSIRSIHLEYRNTWSPQSDPSLLMESNNENHPYHRKNPLVFSFDKDIHYVSELLTQHLFVDVVYSKSAAKRAKILTRWIEVASALDSIGDMVGWLAIATAVCSLPVLRLKETWALVDANIIDDLSANWSPVVSELDRRSLINAHSHRSTYHVIVPQGMGTSYPKESVIPHFGDLLIKKASPVSVQQCEKRRRRLDVSFQKWEEYWASISNSEPLRVIIEPESPAIVKQLKAMLKLHSSKEPSNIERVMTLSLQVEPSFAGQFHEFHNTSRSPLFLGSYASVIFPSPLDKYQIYDQSALIGAIGGNENSKSIAVYDNSLSNQSNVVKSDENKDVLAPAAGYLGRTQFLKSIRDLFNIGSSDFHVGDEIVFKTMSDAEALNDLQDNEKENERENLRSGTTHVRGLEGVDGTSKRDSLSTMRSRSRPSSILFTESINTKRFSSYSSSGLNLDDIGMLNLTSSKRQAEPHSVEILTKSATLDRLIDLLVLTSSIFAAEIKKDDVIPYLSSDVVSNVVNLRMDNGVYTVTFFATYRGFCSTSSLLKGLMARFVGAQSAAQSISLRKSISGAFKMSGYPQWQSKRDAKSDVIIQKYTLQIRIGVLEALLILVRDHFDHFASDLEAKRIFTEVLRIIDHEAVLSSRNFLDQSGGKSEDSVQVELYHEKILLLYKKLRRSYIRQSYKPLLPSVAIPQFPESSSIVPLDALLSDNSSKIKGFISSIDSIIHEVFIQASTNDWLDTFDALEMQATYSLTGLSQYQMQKLKVPEDELAISNVFSWISSLVAIKGADRVKVLNVLPSSVRSIIDLYSKLKTYFSLQLCDPNITRDERVKRMRAALLMLTVTRSRMKVLDLFDPEDAQEIGVSPHVPSLLESVIVNTIISPESRLFAHSWVAAAESFNGGEYLTAVGSLQDLLPAEIPTEFTSGSTLTACPGWLLERLVEIAYYIPNMSVENTNLINFDKRRFAYNCVSNIVDMVALQNRDYSDDTVDFSFVFGLNPEGYGKKLLVEAASRESKEYIKEGAYKYIRLFGTLLDEELKILSREHAKKVFLSKQEVEKDRLGRQMSTYRPVRPAKVTPQISSSTTLASTLRKKSTVSTPTNNKFRFSGLISRAAKPFTFGSTNPEQVVTIDELPDAADFSDIKQKPFLHVCLKNHLVFPVYHIPSSFKITSANSDITYLFQAIDEKDREDWITKSSYSAKHWFFSKALVAHAPPTQVFGVPLEYICVREGSLVPLVLEKLMTEIEMRGLEEVGIYRKSASLTVLNSIKAEIDAHGDLSMENHLVLDINNAAACIKVFLRELPDPLVPDELVVRFAEARKRISDVDEKCFSYTRILESLPFHNYQFLKRLISHLRKVDEYKEFSKMNASNLATILGATFTEGSGPDITRQYFGVMSFVCEDMINHYEAIFKV</sequence>
<dbReference type="STRING" id="1382522.W6MHD3"/>
<feature type="compositionally biased region" description="Basic and acidic residues" evidence="3">
    <location>
        <begin position="1"/>
        <end position="15"/>
    </location>
</feature>
<feature type="compositionally biased region" description="Basic and acidic residues" evidence="3">
    <location>
        <begin position="77"/>
        <end position="91"/>
    </location>
</feature>
<gene>
    <name evidence="7" type="ORF">KUCA_T00001604001</name>
</gene>
<organism evidence="7 8">
    <name type="scientific">Kuraishia capsulata CBS 1993</name>
    <dbReference type="NCBI Taxonomy" id="1382522"/>
    <lineage>
        <taxon>Eukaryota</taxon>
        <taxon>Fungi</taxon>
        <taxon>Dikarya</taxon>
        <taxon>Ascomycota</taxon>
        <taxon>Saccharomycotina</taxon>
        <taxon>Pichiomycetes</taxon>
        <taxon>Pichiales</taxon>
        <taxon>Pichiaceae</taxon>
        <taxon>Kuraishia</taxon>
    </lineage>
</organism>
<dbReference type="HOGENOM" id="CLU_002085_0_0_1"/>
<dbReference type="GO" id="GO:0005096">
    <property type="term" value="F:GTPase activator activity"/>
    <property type="evidence" value="ECO:0007669"/>
    <property type="project" value="UniProtKB-KW"/>
</dbReference>
<dbReference type="OrthoDB" id="79452at2759"/>
<dbReference type="RefSeq" id="XP_022457646.1">
    <property type="nucleotide sequence ID" value="XM_022603802.1"/>
</dbReference>
<evidence type="ECO:0000259" key="4">
    <source>
        <dbReference type="PROSITE" id="PS50003"/>
    </source>
</evidence>
<evidence type="ECO:0000313" key="8">
    <source>
        <dbReference type="Proteomes" id="UP000019384"/>
    </source>
</evidence>
<dbReference type="PROSITE" id="PS50009">
    <property type="entry name" value="RASGEF_CAT"/>
    <property type="match status" value="1"/>
</dbReference>
<dbReference type="PROSITE" id="PS50238">
    <property type="entry name" value="RHOGAP"/>
    <property type="match status" value="1"/>
</dbReference>
<dbReference type="Proteomes" id="UP000019384">
    <property type="component" value="Unassembled WGS sequence"/>
</dbReference>
<dbReference type="Gene3D" id="1.10.840.10">
    <property type="entry name" value="Ras guanine-nucleotide exchange factors catalytic domain"/>
    <property type="match status" value="1"/>
</dbReference>
<reference evidence="7" key="1">
    <citation type="submission" date="2013-12" db="EMBL/GenBank/DDBJ databases">
        <authorList>
            <person name="Genoscope - CEA"/>
        </authorList>
    </citation>
    <scope>NUCLEOTIDE SEQUENCE</scope>
    <source>
        <strain evidence="7">CBS 1993</strain>
    </source>
</reference>
<feature type="compositionally biased region" description="Low complexity" evidence="3">
    <location>
        <begin position="253"/>
        <end position="262"/>
    </location>
</feature>
<evidence type="ECO:0000256" key="1">
    <source>
        <dbReference type="ARBA" id="ARBA00022468"/>
    </source>
</evidence>
<dbReference type="GO" id="GO:0005085">
    <property type="term" value="F:guanyl-nucleotide exchange factor activity"/>
    <property type="evidence" value="ECO:0007669"/>
    <property type="project" value="UniProtKB-KW"/>
</dbReference>
<evidence type="ECO:0000256" key="3">
    <source>
        <dbReference type="SAM" id="MobiDB-lite"/>
    </source>
</evidence>
<dbReference type="GeneID" id="34519034"/>
<dbReference type="Pfam" id="PF00620">
    <property type="entry name" value="RhoGAP"/>
    <property type="match status" value="1"/>
</dbReference>
<dbReference type="InterPro" id="IPR000198">
    <property type="entry name" value="RhoGAP_dom"/>
</dbReference>
<dbReference type="InterPro" id="IPR001895">
    <property type="entry name" value="RASGEF_cat_dom"/>
</dbReference>
<dbReference type="PROSITE" id="PS50003">
    <property type="entry name" value="PH_DOMAIN"/>
    <property type="match status" value="1"/>
</dbReference>
<feature type="compositionally biased region" description="Basic and acidic residues" evidence="3">
    <location>
        <begin position="872"/>
        <end position="882"/>
    </location>
</feature>
<dbReference type="GO" id="GO:0005933">
    <property type="term" value="C:cellular bud"/>
    <property type="evidence" value="ECO:0007669"/>
    <property type="project" value="UniProtKB-ARBA"/>
</dbReference>
<feature type="compositionally biased region" description="Basic and acidic residues" evidence="3">
    <location>
        <begin position="890"/>
        <end position="903"/>
    </location>
</feature>
<keyword evidence="1" id="KW-0343">GTPase activation</keyword>
<dbReference type="PANTHER" id="PTHR23176">
    <property type="entry name" value="RHO/RAC/CDC GTPASE-ACTIVATING PROTEIN"/>
    <property type="match status" value="1"/>
</dbReference>
<dbReference type="Gene3D" id="1.20.870.10">
    <property type="entry name" value="Son of sevenless (SoS) protein Chain: S domain 1"/>
    <property type="match status" value="1"/>
</dbReference>